<dbReference type="Gene3D" id="3.90.640.10">
    <property type="entry name" value="Actin, Chain A, domain 4"/>
    <property type="match status" value="1"/>
</dbReference>
<dbReference type="EMBL" id="JAOAOG010000254">
    <property type="protein sequence ID" value="KAJ6235896.1"/>
    <property type="molecule type" value="Genomic_DNA"/>
</dbReference>
<sequence>MILALIPASCFKFVETIWTRIARYSQGTITKKKPGTSFVSATKRFFEPSRIGLNTRGLIDLIEGSILKSPLLTREEIVTNIVLAGGFAETKGLPERIKSDLEKRFTDFSISPAISESKITKNSEWLGANIVANKDLDIKDWISKEEWDQNPQQIIKEKCF</sequence>
<protein>
    <submittedName>
        <fullName evidence="1">Actin-5c-related</fullName>
    </submittedName>
</protein>
<evidence type="ECO:0000313" key="1">
    <source>
        <dbReference type="EMBL" id="KAJ6235896.1"/>
    </source>
</evidence>
<dbReference type="Proteomes" id="UP001150062">
    <property type="component" value="Unassembled WGS sequence"/>
</dbReference>
<proteinExistence type="predicted"/>
<dbReference type="PANTHER" id="PTHR11937">
    <property type="entry name" value="ACTIN"/>
    <property type="match status" value="1"/>
</dbReference>
<name>A0ABQ8XTF6_9EUKA</name>
<comment type="caution">
    <text evidence="1">The sequence shown here is derived from an EMBL/GenBank/DDBJ whole genome shotgun (WGS) entry which is preliminary data.</text>
</comment>
<dbReference type="InterPro" id="IPR043129">
    <property type="entry name" value="ATPase_NBD"/>
</dbReference>
<accession>A0ABQ8XTF6</accession>
<dbReference type="SUPFAM" id="SSF53067">
    <property type="entry name" value="Actin-like ATPase domain"/>
    <property type="match status" value="1"/>
</dbReference>
<organism evidence="1 2">
    <name type="scientific">Anaeramoeba flamelloides</name>
    <dbReference type="NCBI Taxonomy" id="1746091"/>
    <lineage>
        <taxon>Eukaryota</taxon>
        <taxon>Metamonada</taxon>
        <taxon>Anaeramoebidae</taxon>
        <taxon>Anaeramoeba</taxon>
    </lineage>
</organism>
<gene>
    <name evidence="1" type="ORF">M0813_28458</name>
</gene>
<dbReference type="InterPro" id="IPR004000">
    <property type="entry name" value="Actin"/>
</dbReference>
<evidence type="ECO:0000313" key="2">
    <source>
        <dbReference type="Proteomes" id="UP001150062"/>
    </source>
</evidence>
<reference evidence="1" key="1">
    <citation type="submission" date="2022-08" db="EMBL/GenBank/DDBJ databases">
        <title>Novel sulfate-reducing endosymbionts in the free-living metamonad Anaeramoeba.</title>
        <authorList>
            <person name="Jerlstrom-Hultqvist J."/>
            <person name="Cepicka I."/>
            <person name="Gallot-Lavallee L."/>
            <person name="Salas-Leiva D."/>
            <person name="Curtis B.A."/>
            <person name="Zahonova K."/>
            <person name="Pipaliya S."/>
            <person name="Dacks J."/>
            <person name="Roger A.J."/>
        </authorList>
    </citation>
    <scope>NUCLEOTIDE SEQUENCE</scope>
    <source>
        <strain evidence="1">Schooner1</strain>
    </source>
</reference>
<dbReference type="Gene3D" id="3.30.420.40">
    <property type="match status" value="2"/>
</dbReference>
<keyword evidence="2" id="KW-1185">Reference proteome</keyword>
<dbReference type="Pfam" id="PF00022">
    <property type="entry name" value="Actin"/>
    <property type="match status" value="1"/>
</dbReference>